<dbReference type="PATRIC" id="fig|1129794.4.peg.565"/>
<organism evidence="1 2">
    <name type="scientific">Paraglaciecola psychrophila 170</name>
    <dbReference type="NCBI Taxonomy" id="1129794"/>
    <lineage>
        <taxon>Bacteria</taxon>
        <taxon>Pseudomonadati</taxon>
        <taxon>Pseudomonadota</taxon>
        <taxon>Gammaproteobacteria</taxon>
        <taxon>Alteromonadales</taxon>
        <taxon>Alteromonadaceae</taxon>
        <taxon>Paraglaciecola</taxon>
    </lineage>
</organism>
<proteinExistence type="predicted"/>
<reference evidence="1 2" key="1">
    <citation type="journal article" date="2013" name="Genome Announc.">
        <title>Complete Genome Sequence of Glaciecola psychrophila Strain 170T.</title>
        <authorList>
            <person name="Yin J."/>
            <person name="Chen J."/>
            <person name="Liu G."/>
            <person name="Yu Y."/>
            <person name="Song L."/>
            <person name="Wang X."/>
            <person name="Qu X."/>
        </authorList>
    </citation>
    <scope>NUCLEOTIDE SEQUENCE [LARGE SCALE GENOMIC DNA]</scope>
    <source>
        <strain evidence="1 2">170</strain>
    </source>
</reference>
<sequence length="45" mass="5065">MYAQVQVPDIGLVHEMNLHLKSRIASNINGQKPNNYIWKSAAGWA</sequence>
<gene>
    <name evidence="1" type="ORF">C427_0570</name>
</gene>
<dbReference type="KEGG" id="gps:C427_0570"/>
<dbReference type="STRING" id="1129794.C427_0570"/>
<name>K7A9F0_9ALTE</name>
<protein>
    <submittedName>
        <fullName evidence="1">Uncharacterized protein</fullName>
    </submittedName>
</protein>
<dbReference type="EMBL" id="CP003837">
    <property type="protein sequence ID" value="AGH42680.1"/>
    <property type="molecule type" value="Genomic_DNA"/>
</dbReference>
<evidence type="ECO:0000313" key="2">
    <source>
        <dbReference type="Proteomes" id="UP000011864"/>
    </source>
</evidence>
<evidence type="ECO:0000313" key="1">
    <source>
        <dbReference type="EMBL" id="AGH42680.1"/>
    </source>
</evidence>
<accession>K7A9F0</accession>
<dbReference type="HOGENOM" id="CLU_3203090_0_0_6"/>
<dbReference type="AlphaFoldDB" id="K7A9F0"/>
<keyword evidence="2" id="KW-1185">Reference proteome</keyword>
<dbReference type="Proteomes" id="UP000011864">
    <property type="component" value="Chromosome"/>
</dbReference>